<organism evidence="2 3">
    <name type="scientific">Paenibacillus albiflavus</name>
    <dbReference type="NCBI Taxonomy" id="2545760"/>
    <lineage>
        <taxon>Bacteria</taxon>
        <taxon>Bacillati</taxon>
        <taxon>Bacillota</taxon>
        <taxon>Bacilli</taxon>
        <taxon>Bacillales</taxon>
        <taxon>Paenibacillaceae</taxon>
        <taxon>Paenibacillus</taxon>
    </lineage>
</organism>
<dbReference type="AlphaFoldDB" id="A0A4R4E0U1"/>
<gene>
    <name evidence="2" type="ORF">E0485_21740</name>
</gene>
<evidence type="ECO:0000313" key="3">
    <source>
        <dbReference type="Proteomes" id="UP000295418"/>
    </source>
</evidence>
<feature type="region of interest" description="Disordered" evidence="1">
    <location>
        <begin position="157"/>
        <end position="177"/>
    </location>
</feature>
<keyword evidence="3" id="KW-1185">Reference proteome</keyword>
<accession>A0A4R4E0U1</accession>
<dbReference type="OrthoDB" id="1908546at2"/>
<evidence type="ECO:0000313" key="2">
    <source>
        <dbReference type="EMBL" id="TCZ73044.1"/>
    </source>
</evidence>
<name>A0A4R4E0U1_9BACL</name>
<evidence type="ECO:0008006" key="4">
    <source>
        <dbReference type="Google" id="ProtNLM"/>
    </source>
</evidence>
<proteinExistence type="predicted"/>
<dbReference type="EMBL" id="SKFG01000035">
    <property type="protein sequence ID" value="TCZ73044.1"/>
    <property type="molecule type" value="Genomic_DNA"/>
</dbReference>
<evidence type="ECO:0000256" key="1">
    <source>
        <dbReference type="SAM" id="MobiDB-lite"/>
    </source>
</evidence>
<reference evidence="2 3" key="1">
    <citation type="submission" date="2019-03" db="EMBL/GenBank/DDBJ databases">
        <authorList>
            <person name="Kim M.K.M."/>
        </authorList>
    </citation>
    <scope>NUCLEOTIDE SEQUENCE [LARGE SCALE GENOMIC DNA]</scope>
    <source>
        <strain evidence="2 3">18JY21-1</strain>
    </source>
</reference>
<sequence>MAKKKTEVNPLHELEIQTGELAAIVGKSTRWIRQITSDGVLKQVGRGKYILGDAVQAYIEHASGGKEEDNKPRFIDEKTEHERIKKEKAALELEEMRGELHRAEDVQAVMNDMLAAFRQKILAIPTKLAPQIAGNGEVNVVKGMLTSALHEALTELSDYNPETFREERQRDGGDEES</sequence>
<dbReference type="Proteomes" id="UP000295418">
    <property type="component" value="Unassembled WGS sequence"/>
</dbReference>
<feature type="compositionally biased region" description="Basic and acidic residues" evidence="1">
    <location>
        <begin position="163"/>
        <end position="177"/>
    </location>
</feature>
<protein>
    <recommendedName>
        <fullName evidence="4">Terminase small subunit</fullName>
    </recommendedName>
</protein>
<comment type="caution">
    <text evidence="2">The sequence shown here is derived from an EMBL/GenBank/DDBJ whole genome shotgun (WGS) entry which is preliminary data.</text>
</comment>
<dbReference type="RefSeq" id="WP_132420170.1">
    <property type="nucleotide sequence ID" value="NZ_SKFG01000035.1"/>
</dbReference>